<dbReference type="InterPro" id="IPR016181">
    <property type="entry name" value="Acyl_CoA_acyltransferase"/>
</dbReference>
<dbReference type="AlphaFoldDB" id="A0A0D5YPE6"/>
<dbReference type="PANTHER" id="PTHR43877:SF2">
    <property type="entry name" value="AMINOALKYLPHOSPHONATE N-ACETYLTRANSFERASE-RELATED"/>
    <property type="match status" value="1"/>
</dbReference>
<dbReference type="InterPro" id="IPR000182">
    <property type="entry name" value="GNAT_dom"/>
</dbReference>
<keyword evidence="1 4" id="KW-0808">Transferase</keyword>
<dbReference type="Pfam" id="PF00583">
    <property type="entry name" value="Acetyltransf_1"/>
    <property type="match status" value="1"/>
</dbReference>
<evidence type="ECO:0000313" key="4">
    <source>
        <dbReference type="EMBL" id="AKA33706.1"/>
    </source>
</evidence>
<keyword evidence="2" id="KW-0012">Acyltransferase</keyword>
<dbReference type="Proteomes" id="UP000032726">
    <property type="component" value="Chromosome"/>
</dbReference>
<dbReference type="GO" id="GO:0016747">
    <property type="term" value="F:acyltransferase activity, transferring groups other than amino-acyl groups"/>
    <property type="evidence" value="ECO:0007669"/>
    <property type="project" value="InterPro"/>
</dbReference>
<feature type="domain" description="N-acetyltransferase" evidence="3">
    <location>
        <begin position="2"/>
        <end position="150"/>
    </location>
</feature>
<proteinExistence type="predicted"/>
<dbReference type="CDD" id="cd04301">
    <property type="entry name" value="NAT_SF"/>
    <property type="match status" value="1"/>
</dbReference>
<dbReference type="Gene3D" id="3.40.630.30">
    <property type="match status" value="1"/>
</dbReference>
<reference evidence="4 5" key="1">
    <citation type="submission" date="2015-03" db="EMBL/GenBank/DDBJ databases">
        <title>Complete genome sequence of Muricauda lutaonensis CC-HSB-11T, isolated from a coastal hot spring.</title>
        <authorList>
            <person name="Kim K.M."/>
        </authorList>
    </citation>
    <scope>NUCLEOTIDE SEQUENCE [LARGE SCALE GENOMIC DNA]</scope>
    <source>
        <strain evidence="4 5">CC-HSB-11</strain>
    </source>
</reference>
<evidence type="ECO:0000256" key="1">
    <source>
        <dbReference type="ARBA" id="ARBA00022679"/>
    </source>
</evidence>
<sequence>MVTISRANADEVGLIAPLFDAYRVFYGQPSNLRAAESFLSERFNNGENIVFLARHNGEPVGFVQLYNTFSSVSMQPFLILNDLFVKEDFRKRGVGEALLERAKAHCTEMGLKGLALETATGNPAQKLYERLGWKRNTDFFHYFWSNPNLA</sequence>
<keyword evidence="5" id="KW-1185">Reference proteome</keyword>
<dbReference type="OrthoDB" id="9792929at2"/>
<dbReference type="PROSITE" id="PS51186">
    <property type="entry name" value="GNAT"/>
    <property type="match status" value="1"/>
</dbReference>
<dbReference type="InterPro" id="IPR050832">
    <property type="entry name" value="Bact_Acetyltransf"/>
</dbReference>
<gene>
    <name evidence="4" type="ORF">VC82_12</name>
</gene>
<dbReference type="STRING" id="516051.VC82_12"/>
<evidence type="ECO:0000256" key="2">
    <source>
        <dbReference type="ARBA" id="ARBA00023315"/>
    </source>
</evidence>
<dbReference type="SUPFAM" id="SSF55729">
    <property type="entry name" value="Acyl-CoA N-acyltransferases (Nat)"/>
    <property type="match status" value="1"/>
</dbReference>
<dbReference type="HOGENOM" id="CLU_013985_34_9_10"/>
<dbReference type="PANTHER" id="PTHR43877">
    <property type="entry name" value="AMINOALKYLPHOSPHONATE N-ACETYLTRANSFERASE-RELATED-RELATED"/>
    <property type="match status" value="1"/>
</dbReference>
<protein>
    <submittedName>
        <fullName evidence="4">Acetyltransferase</fullName>
    </submittedName>
</protein>
<dbReference type="EMBL" id="CP011071">
    <property type="protein sequence ID" value="AKA33706.1"/>
    <property type="molecule type" value="Genomic_DNA"/>
</dbReference>
<organism evidence="4 5">
    <name type="scientific">Flagellimonas lutaonensis</name>
    <dbReference type="NCBI Taxonomy" id="516051"/>
    <lineage>
        <taxon>Bacteria</taxon>
        <taxon>Pseudomonadati</taxon>
        <taxon>Bacteroidota</taxon>
        <taxon>Flavobacteriia</taxon>
        <taxon>Flavobacteriales</taxon>
        <taxon>Flavobacteriaceae</taxon>
        <taxon>Flagellimonas</taxon>
    </lineage>
</organism>
<dbReference type="KEGG" id="mlt:VC82_12"/>
<accession>A0A0D5YPE6</accession>
<dbReference type="RefSeq" id="WP_045800580.1">
    <property type="nucleotide sequence ID" value="NZ_CP011071.1"/>
</dbReference>
<evidence type="ECO:0000259" key="3">
    <source>
        <dbReference type="PROSITE" id="PS51186"/>
    </source>
</evidence>
<name>A0A0D5YPE6_9FLAO</name>
<evidence type="ECO:0000313" key="5">
    <source>
        <dbReference type="Proteomes" id="UP000032726"/>
    </source>
</evidence>